<protein>
    <submittedName>
        <fullName evidence="2">Jg27729 protein</fullName>
    </submittedName>
</protein>
<evidence type="ECO:0000256" key="1">
    <source>
        <dbReference type="SAM" id="MobiDB-lite"/>
    </source>
</evidence>
<reference evidence="2" key="1">
    <citation type="submission" date="2022-03" db="EMBL/GenBank/DDBJ databases">
        <authorList>
            <person name="Lindestad O."/>
        </authorList>
    </citation>
    <scope>NUCLEOTIDE SEQUENCE</scope>
</reference>
<name>A0A8S4QKI4_9NEOP</name>
<organism evidence="2 3">
    <name type="scientific">Pararge aegeria aegeria</name>
    <dbReference type="NCBI Taxonomy" id="348720"/>
    <lineage>
        <taxon>Eukaryota</taxon>
        <taxon>Metazoa</taxon>
        <taxon>Ecdysozoa</taxon>
        <taxon>Arthropoda</taxon>
        <taxon>Hexapoda</taxon>
        <taxon>Insecta</taxon>
        <taxon>Pterygota</taxon>
        <taxon>Neoptera</taxon>
        <taxon>Endopterygota</taxon>
        <taxon>Lepidoptera</taxon>
        <taxon>Glossata</taxon>
        <taxon>Ditrysia</taxon>
        <taxon>Papilionoidea</taxon>
        <taxon>Nymphalidae</taxon>
        <taxon>Satyrinae</taxon>
        <taxon>Satyrini</taxon>
        <taxon>Parargina</taxon>
        <taxon>Pararge</taxon>
    </lineage>
</organism>
<accession>A0A8S4QKI4</accession>
<dbReference type="OrthoDB" id="2125658at2759"/>
<dbReference type="EMBL" id="CAKXAJ010005242">
    <property type="protein sequence ID" value="CAH2209089.1"/>
    <property type="molecule type" value="Genomic_DNA"/>
</dbReference>
<dbReference type="AlphaFoldDB" id="A0A8S4QKI4"/>
<gene>
    <name evidence="2" type="primary">jg27729</name>
    <name evidence="2" type="ORF">PAEG_LOCUS1491</name>
</gene>
<feature type="non-terminal residue" evidence="2">
    <location>
        <position position="1"/>
    </location>
</feature>
<evidence type="ECO:0000313" key="3">
    <source>
        <dbReference type="Proteomes" id="UP000838756"/>
    </source>
</evidence>
<evidence type="ECO:0000313" key="2">
    <source>
        <dbReference type="EMBL" id="CAH2209089.1"/>
    </source>
</evidence>
<feature type="region of interest" description="Disordered" evidence="1">
    <location>
        <begin position="70"/>
        <end position="135"/>
    </location>
</feature>
<keyword evidence="3" id="KW-1185">Reference proteome</keyword>
<dbReference type="Proteomes" id="UP000838756">
    <property type="component" value="Unassembled WGS sequence"/>
</dbReference>
<sequence>FSEQKTAGRPSNWAESRESSFAGRRSRRSSITDDSQLTVENFGGSQDRLHFAGKNPEKELATLANVRKISAPSGPLDHNPPIRSSRQDIRGSIQFIHGDYQNGAQDERQKVERQQSQPQTAEPPYHPIKRQLSSDTITLSQNFGLNYKG</sequence>
<proteinExistence type="predicted"/>
<feature type="region of interest" description="Disordered" evidence="1">
    <location>
        <begin position="1"/>
        <end position="51"/>
    </location>
</feature>
<comment type="caution">
    <text evidence="2">The sequence shown here is derived from an EMBL/GenBank/DDBJ whole genome shotgun (WGS) entry which is preliminary data.</text>
</comment>